<dbReference type="EMBL" id="AJVK01023379">
    <property type="status" value="NOT_ANNOTATED_CDS"/>
    <property type="molecule type" value="Genomic_DNA"/>
</dbReference>
<sequence length="560" mass="61530">MQNVFDSGKVPYEAAPIPKRRSFDESIMFYLLVVKDVLIVLLIGIPMLVLKLITNLLPGSDKNVAGQLALVTGGGNGIGREIALELARKKCNIAIADVDCEAGENTVKECVSFGVKAKFFEADVGDSDEVISLRGRIEKEMGFVDILVNNAGLMPLLSMREGTAREIERIVHTNFFSNIWTCRVFVGGMIERKKGHIVCIASASSIHVMPRASIYTATKCGIAGLMGAFEEELRGEGYGFIKFTTVYPYFVSTRKDLMEALNLRFPAITAKETASATVQALLRNQKDVAVPSYLFFLSKFSKIFTAEVQQLIRDRIFREQPKKIAGQLALVTGGGNGLGKSIAIRLAKEGCNVAVVDVDLPAAERVAGDIKSFGIKSKAYKVDVSNFEEVKTLSQDVEEDLGAVDILVNNAGIMPVVSLMEGSPRDIEKILSVNLTSHFWTVRVFFESMIRRRKGHIVAISSLAGLDAAGRAVAYSASKFGVRGFMDALREEIRLNGNSGEIFTTTVFPYFISTRKDLMDKMKNASLLQRYPPLIPDDAADIADLVREVLVKEYIPRIQL</sequence>
<evidence type="ECO:0000256" key="2">
    <source>
        <dbReference type="ARBA" id="ARBA00006484"/>
    </source>
</evidence>
<evidence type="ECO:0000256" key="10">
    <source>
        <dbReference type="ARBA" id="ARBA00068717"/>
    </source>
</evidence>
<name>A0A1B0D396_PHLPP</name>
<dbReference type="PRINTS" id="PR00081">
    <property type="entry name" value="GDHRDH"/>
</dbReference>
<dbReference type="GO" id="GO:0052650">
    <property type="term" value="F:all-trans-retinol dehydrogenase (NADP+) activity"/>
    <property type="evidence" value="ECO:0007669"/>
    <property type="project" value="UniProtKB-ARBA"/>
</dbReference>
<dbReference type="InterPro" id="IPR002347">
    <property type="entry name" value="SDR_fam"/>
</dbReference>
<evidence type="ECO:0000256" key="3">
    <source>
        <dbReference type="ARBA" id="ARBA00022692"/>
    </source>
</evidence>
<dbReference type="Gene3D" id="3.40.50.720">
    <property type="entry name" value="NAD(P)-binding Rossmann-like Domain"/>
    <property type="match status" value="2"/>
</dbReference>
<dbReference type="GO" id="GO:0005811">
    <property type="term" value="C:lipid droplet"/>
    <property type="evidence" value="ECO:0007669"/>
    <property type="project" value="TreeGrafter"/>
</dbReference>
<evidence type="ECO:0000256" key="8">
    <source>
        <dbReference type="ARBA" id="ARBA00023136"/>
    </source>
</evidence>
<keyword evidence="7" id="KW-0443">Lipid metabolism</keyword>
<dbReference type="VEuPathDB" id="VectorBase:PPAPM1_011942"/>
<comment type="function">
    <text evidence="9">Catalyzes the reduction of all-trans-retinal to all-trans-retinol in the presence of NADPH.</text>
</comment>
<keyword evidence="8" id="KW-0472">Membrane</keyword>
<comment type="similarity">
    <text evidence="2">Belongs to the short-chain dehydrogenases/reductases (SDR) family.</text>
</comment>
<dbReference type="FunFam" id="3.40.50.720:FF:000131">
    <property type="entry name" value="Short-chain dehydrogenase/reductase 3"/>
    <property type="match status" value="1"/>
</dbReference>
<dbReference type="InterPro" id="IPR036291">
    <property type="entry name" value="NAD(P)-bd_dom_sf"/>
</dbReference>
<keyword evidence="4" id="KW-0521">NADP</keyword>
<dbReference type="VEuPathDB" id="VectorBase:PPAI001819"/>
<accession>A0A1B0D396</accession>
<proteinExistence type="inferred from homology"/>
<dbReference type="PROSITE" id="PS00061">
    <property type="entry name" value="ADH_SHORT"/>
    <property type="match status" value="1"/>
</dbReference>
<dbReference type="EnsemblMetazoa" id="PPAI001819-RA">
    <property type="protein sequence ID" value="PPAI001819-PA"/>
    <property type="gene ID" value="PPAI001819"/>
</dbReference>
<dbReference type="VEuPathDB" id="VectorBase:PPAPM1_001348"/>
<protein>
    <recommendedName>
        <fullName evidence="10">Short-chain dehydrogenase/reductase 3</fullName>
    </recommendedName>
    <alternativeName>
        <fullName evidence="11">Retinal short-chain dehydrogenase/reductase 1</fullName>
    </alternativeName>
</protein>
<dbReference type="PANTHER" id="PTHR24322:SF748">
    <property type="entry name" value="FI23927P1-RELATED"/>
    <property type="match status" value="1"/>
</dbReference>
<organism evidence="12 13">
    <name type="scientific">Phlebotomus papatasi</name>
    <name type="common">Sandfly</name>
    <dbReference type="NCBI Taxonomy" id="29031"/>
    <lineage>
        <taxon>Eukaryota</taxon>
        <taxon>Metazoa</taxon>
        <taxon>Ecdysozoa</taxon>
        <taxon>Arthropoda</taxon>
        <taxon>Hexapoda</taxon>
        <taxon>Insecta</taxon>
        <taxon>Pterygota</taxon>
        <taxon>Neoptera</taxon>
        <taxon>Endopterygota</taxon>
        <taxon>Diptera</taxon>
        <taxon>Nematocera</taxon>
        <taxon>Psychodoidea</taxon>
        <taxon>Psychodidae</taxon>
        <taxon>Phlebotomus</taxon>
        <taxon>Phlebotomus</taxon>
    </lineage>
</organism>
<dbReference type="InterPro" id="IPR020904">
    <property type="entry name" value="Sc_DH/Rdtase_CS"/>
</dbReference>
<keyword evidence="13" id="KW-1185">Reference proteome</keyword>
<comment type="subcellular location">
    <subcellularLocation>
        <location evidence="1">Membrane</location>
        <topology evidence="1">Multi-pass membrane protein</topology>
    </subcellularLocation>
</comment>
<evidence type="ECO:0000256" key="9">
    <source>
        <dbReference type="ARBA" id="ARBA00059620"/>
    </source>
</evidence>
<dbReference type="Proteomes" id="UP000092462">
    <property type="component" value="Unassembled WGS sequence"/>
</dbReference>
<dbReference type="SUPFAM" id="SSF51735">
    <property type="entry name" value="NAD(P)-binding Rossmann-fold domains"/>
    <property type="match status" value="2"/>
</dbReference>
<evidence type="ECO:0000256" key="11">
    <source>
        <dbReference type="ARBA" id="ARBA00082544"/>
    </source>
</evidence>
<evidence type="ECO:0000256" key="1">
    <source>
        <dbReference type="ARBA" id="ARBA00004141"/>
    </source>
</evidence>
<evidence type="ECO:0000256" key="7">
    <source>
        <dbReference type="ARBA" id="ARBA00023098"/>
    </source>
</evidence>
<dbReference type="PANTHER" id="PTHR24322">
    <property type="entry name" value="PKSB"/>
    <property type="match status" value="1"/>
</dbReference>
<evidence type="ECO:0000313" key="13">
    <source>
        <dbReference type="Proteomes" id="UP000092462"/>
    </source>
</evidence>
<keyword evidence="5" id="KW-1133">Transmembrane helix</keyword>
<evidence type="ECO:0000256" key="4">
    <source>
        <dbReference type="ARBA" id="ARBA00022857"/>
    </source>
</evidence>
<reference evidence="12" key="1">
    <citation type="submission" date="2022-08" db="UniProtKB">
        <authorList>
            <consortium name="EnsemblMetazoa"/>
        </authorList>
    </citation>
    <scope>IDENTIFICATION</scope>
    <source>
        <strain evidence="12">Israel</strain>
    </source>
</reference>
<dbReference type="GO" id="GO:0016020">
    <property type="term" value="C:membrane"/>
    <property type="evidence" value="ECO:0007669"/>
    <property type="project" value="UniProtKB-SubCell"/>
</dbReference>
<keyword evidence="6" id="KW-0560">Oxidoreductase</keyword>
<keyword evidence="3" id="KW-0812">Transmembrane</keyword>
<evidence type="ECO:0000256" key="5">
    <source>
        <dbReference type="ARBA" id="ARBA00022989"/>
    </source>
</evidence>
<evidence type="ECO:0000313" key="12">
    <source>
        <dbReference type="EnsemblMetazoa" id="PPAI001819-PA"/>
    </source>
</evidence>
<evidence type="ECO:0000256" key="6">
    <source>
        <dbReference type="ARBA" id="ARBA00023002"/>
    </source>
</evidence>
<dbReference type="PRINTS" id="PR00080">
    <property type="entry name" value="SDRFAMILY"/>
</dbReference>
<dbReference type="Pfam" id="PF00106">
    <property type="entry name" value="adh_short"/>
    <property type="match status" value="2"/>
</dbReference>
<dbReference type="AlphaFoldDB" id="A0A1B0D396"/>
<dbReference type="FunFam" id="3.40.50.720:FF:000084">
    <property type="entry name" value="Short-chain dehydrogenase reductase"/>
    <property type="match status" value="1"/>
</dbReference>